<comment type="caution">
    <text evidence="2">The sequence shown here is derived from an EMBL/GenBank/DDBJ whole genome shotgun (WGS) entry which is preliminary data.</text>
</comment>
<keyword evidence="1" id="KW-1133">Transmembrane helix</keyword>
<gene>
    <name evidence="2" type="ORF">ALP33_02482</name>
</gene>
<keyword evidence="1" id="KW-0472">Membrane</keyword>
<dbReference type="RefSeq" id="WP_122314013.1">
    <property type="nucleotide sequence ID" value="NZ_RBTW01000144.1"/>
</dbReference>
<evidence type="ECO:0000313" key="3">
    <source>
        <dbReference type="Proteomes" id="UP000271817"/>
    </source>
</evidence>
<feature type="transmembrane region" description="Helical" evidence="1">
    <location>
        <begin position="54"/>
        <end position="74"/>
    </location>
</feature>
<feature type="transmembrane region" description="Helical" evidence="1">
    <location>
        <begin position="21"/>
        <end position="39"/>
    </location>
</feature>
<evidence type="ECO:0000256" key="1">
    <source>
        <dbReference type="SAM" id="Phobius"/>
    </source>
</evidence>
<evidence type="ECO:0000313" key="2">
    <source>
        <dbReference type="EMBL" id="RMU19817.1"/>
    </source>
</evidence>
<accession>A0AB37RAM8</accession>
<keyword evidence="1" id="KW-0812">Transmembrane</keyword>
<dbReference type="AlphaFoldDB" id="A0AB37RAM8"/>
<sequence>MAASFKTFMHALNNPLPREQALIGYLLVAMSIAGVYQTAQITDPVIAAGVAQHLAPLLVAIAAAPLLGCVFSHLRFLHLKIIRRPLYTEDEYAALAQVGRHLTIGGWLGKVFLKAKGVSLLMVAVTLLATWLS</sequence>
<protein>
    <submittedName>
        <fullName evidence="2">Uncharacterized protein</fullName>
    </submittedName>
</protein>
<dbReference type="Proteomes" id="UP000271817">
    <property type="component" value="Unassembled WGS sequence"/>
</dbReference>
<organism evidence="2 3">
    <name type="scientific">Pseudomonas amygdali pv. lachrymans</name>
    <name type="common">Pseudomonas syringae pv. lachrymans</name>
    <dbReference type="NCBI Taxonomy" id="53707"/>
    <lineage>
        <taxon>Bacteria</taxon>
        <taxon>Pseudomonadati</taxon>
        <taxon>Pseudomonadota</taxon>
        <taxon>Gammaproteobacteria</taxon>
        <taxon>Pseudomonadales</taxon>
        <taxon>Pseudomonadaceae</taxon>
        <taxon>Pseudomonas</taxon>
        <taxon>Pseudomonas amygdali</taxon>
    </lineage>
</organism>
<dbReference type="EMBL" id="RBTW01000144">
    <property type="protein sequence ID" value="RMU19817.1"/>
    <property type="molecule type" value="Genomic_DNA"/>
</dbReference>
<name>A0AB37RAM8_PSEAV</name>
<reference evidence="2 3" key="1">
    <citation type="submission" date="2018-08" db="EMBL/GenBank/DDBJ databases">
        <title>Recombination of ecologically and evolutionarily significant loci maintains genetic cohesion in the Pseudomonas syringae species complex.</title>
        <authorList>
            <person name="Dillon M."/>
            <person name="Thakur S."/>
            <person name="Almeida R.N.D."/>
            <person name="Weir B.S."/>
            <person name="Guttman D.S."/>
        </authorList>
    </citation>
    <scope>NUCLEOTIDE SEQUENCE [LARGE SCALE GENOMIC DNA]</scope>
    <source>
        <strain evidence="2 3">ICMP 3402</strain>
    </source>
</reference>
<proteinExistence type="predicted"/>